<evidence type="ECO:0000313" key="10">
    <source>
        <dbReference type="Proteomes" id="UP000044071"/>
    </source>
</evidence>
<feature type="transmembrane region" description="Helical" evidence="5">
    <location>
        <begin position="266"/>
        <end position="283"/>
    </location>
</feature>
<feature type="transmembrane region" description="Helical" evidence="5">
    <location>
        <begin position="344"/>
        <end position="365"/>
    </location>
</feature>
<keyword evidence="4 5" id="KW-0472">Membrane</keyword>
<dbReference type="CDD" id="cd07020">
    <property type="entry name" value="Clp_protease_NfeD_1"/>
    <property type="match status" value="1"/>
</dbReference>
<protein>
    <submittedName>
        <fullName evidence="9">Uncharacterized protein</fullName>
    </submittedName>
</protein>
<evidence type="ECO:0000256" key="3">
    <source>
        <dbReference type="ARBA" id="ARBA00022989"/>
    </source>
</evidence>
<evidence type="ECO:0000313" key="9">
    <source>
        <dbReference type="EMBL" id="CDZ76051.1"/>
    </source>
</evidence>
<dbReference type="OrthoDB" id="5289056at2"/>
<feature type="domain" description="NfeD1b N-terminal" evidence="8">
    <location>
        <begin position="37"/>
        <end position="198"/>
    </location>
</feature>
<evidence type="ECO:0000256" key="5">
    <source>
        <dbReference type="SAM" id="Phobius"/>
    </source>
</evidence>
<keyword evidence="2 5" id="KW-0812">Transmembrane</keyword>
<feature type="domain" description="NfeD-like C-terminal" evidence="6">
    <location>
        <begin position="377"/>
        <end position="430"/>
    </location>
</feature>
<dbReference type="RefSeq" id="WP_081934930.1">
    <property type="nucleotide sequence ID" value="NZ_CCVW01000001.1"/>
</dbReference>
<sequence>MIGSNLLRYLLTICFLVFFILPNSSATKVVEFTVDGAIGPATADYLSQGIGEAQNAGLILINLDTPGGLDSSTRQIVQEILGSKVPIVVYVAPNGARAASAGTFLLYASTLAVMAPGTHLGAASPVNLMSEMDEQGGSEKSTMDKKITNDSIAYIRSLAQLRERDPIFAEKAIQNAATMTASEALNAKVINFIANNQTDLLSQLNGQMVMQDGQKIQLQTKNAEIESRSPNWRTRFLEAITNPTVAYMILLLGIYGIFFEFLSPGFVLPGVVGAIALLVALYALQLLSVNYAGLGLIILGLIFIIAEAYTPSFGALGLGGTLAFVLGSILLIDSDQQSYQIARSAILAMAVTNLIILLGIVTMTLKARKKQLQHGVNLLVGAEGRALGEINVYGQAVIKGEIWSVHAKDRIVADSRIKVIATDGLQLEVEEISAQG</sequence>
<dbReference type="InterPro" id="IPR002810">
    <property type="entry name" value="NfeD-like_C"/>
</dbReference>
<dbReference type="Gene3D" id="3.90.226.10">
    <property type="entry name" value="2-enoyl-CoA Hydratase, Chain A, domain 1"/>
    <property type="match status" value="1"/>
</dbReference>
<dbReference type="SUPFAM" id="SSF52096">
    <property type="entry name" value="ClpP/crotonase"/>
    <property type="match status" value="1"/>
</dbReference>
<feature type="transmembrane region" description="Helical" evidence="5">
    <location>
        <begin position="240"/>
        <end position="259"/>
    </location>
</feature>
<dbReference type="GO" id="GO:0016020">
    <property type="term" value="C:membrane"/>
    <property type="evidence" value="ECO:0007669"/>
    <property type="project" value="UniProtKB-SubCell"/>
</dbReference>
<dbReference type="PANTHER" id="PTHR33507">
    <property type="entry name" value="INNER MEMBRANE PROTEIN YBBJ"/>
    <property type="match status" value="1"/>
</dbReference>
<dbReference type="eggNOG" id="COG1030">
    <property type="taxonomic scope" value="Bacteria"/>
</dbReference>
<comment type="subcellular location">
    <subcellularLocation>
        <location evidence="1">Membrane</location>
        <topology evidence="1">Multi-pass membrane protein</topology>
    </subcellularLocation>
</comment>
<dbReference type="Pfam" id="PF24961">
    <property type="entry name" value="NfeD_membrane"/>
    <property type="match status" value="1"/>
</dbReference>
<evidence type="ECO:0000256" key="1">
    <source>
        <dbReference type="ARBA" id="ARBA00004141"/>
    </source>
</evidence>
<dbReference type="InterPro" id="IPR029045">
    <property type="entry name" value="ClpP/crotonase-like_dom_sf"/>
</dbReference>
<feature type="transmembrane region" description="Helical" evidence="5">
    <location>
        <begin position="313"/>
        <end position="332"/>
    </location>
</feature>
<dbReference type="InterPro" id="IPR056738">
    <property type="entry name" value="NfeD1b_N"/>
</dbReference>
<organism evidence="9 10">
    <name type="scientific">Legionella massiliensis</name>
    <dbReference type="NCBI Taxonomy" id="1034943"/>
    <lineage>
        <taxon>Bacteria</taxon>
        <taxon>Pseudomonadati</taxon>
        <taxon>Pseudomonadota</taxon>
        <taxon>Gammaproteobacteria</taxon>
        <taxon>Legionellales</taxon>
        <taxon>Legionellaceae</taxon>
        <taxon>Legionella</taxon>
    </lineage>
</organism>
<evidence type="ECO:0000259" key="8">
    <source>
        <dbReference type="Pfam" id="PF25145"/>
    </source>
</evidence>
<feature type="transmembrane region" description="Helical" evidence="5">
    <location>
        <begin position="289"/>
        <end position="306"/>
    </location>
</feature>
<dbReference type="Pfam" id="PF01957">
    <property type="entry name" value="NfeD"/>
    <property type="match status" value="1"/>
</dbReference>
<dbReference type="EMBL" id="CCSB01000001">
    <property type="protein sequence ID" value="CDZ76051.1"/>
    <property type="molecule type" value="Genomic_DNA"/>
</dbReference>
<evidence type="ECO:0000259" key="6">
    <source>
        <dbReference type="Pfam" id="PF01957"/>
    </source>
</evidence>
<keyword evidence="3 5" id="KW-1133">Transmembrane helix</keyword>
<proteinExistence type="predicted"/>
<evidence type="ECO:0000256" key="4">
    <source>
        <dbReference type="ARBA" id="ARBA00023136"/>
    </source>
</evidence>
<dbReference type="InterPro" id="IPR012340">
    <property type="entry name" value="NA-bd_OB-fold"/>
</dbReference>
<dbReference type="Gene3D" id="2.40.50.140">
    <property type="entry name" value="Nucleic acid-binding proteins"/>
    <property type="match status" value="1"/>
</dbReference>
<reference evidence="9 10" key="1">
    <citation type="submission" date="2014-06" db="EMBL/GenBank/DDBJ databases">
        <authorList>
            <person name="Urmite Genomes Urmite Genomes"/>
        </authorList>
    </citation>
    <scope>NUCLEOTIDE SEQUENCE [LARGE SCALE GENOMIC DNA]</scope>
</reference>
<dbReference type="AlphaFoldDB" id="A0A078KSK2"/>
<evidence type="ECO:0000256" key="2">
    <source>
        <dbReference type="ARBA" id="ARBA00022692"/>
    </source>
</evidence>
<accession>A0A078KSK2</accession>
<dbReference type="InterPro" id="IPR056739">
    <property type="entry name" value="NfeD_membrane"/>
</dbReference>
<dbReference type="SUPFAM" id="SSF141322">
    <property type="entry name" value="NfeD domain-like"/>
    <property type="match status" value="1"/>
</dbReference>
<dbReference type="Proteomes" id="UP000044071">
    <property type="component" value="Unassembled WGS sequence"/>
</dbReference>
<name>A0A078KSK2_9GAMM</name>
<feature type="domain" description="NfeD integral membrane" evidence="7">
    <location>
        <begin position="244"/>
        <end position="360"/>
    </location>
</feature>
<keyword evidence="10" id="KW-1185">Reference proteome</keyword>
<dbReference type="STRING" id="1034943.BN59_00315"/>
<dbReference type="Pfam" id="PF25145">
    <property type="entry name" value="NfeD1b_N"/>
    <property type="match status" value="1"/>
</dbReference>
<gene>
    <name evidence="9" type="ORF">BN59_00315</name>
</gene>
<evidence type="ECO:0000259" key="7">
    <source>
        <dbReference type="Pfam" id="PF24961"/>
    </source>
</evidence>
<dbReference type="PANTHER" id="PTHR33507:SF4">
    <property type="entry name" value="NODULATION COMPETITIVENESS PROTEIN NFED"/>
    <property type="match status" value="1"/>
</dbReference>
<dbReference type="InterPro" id="IPR052165">
    <property type="entry name" value="Membrane_assoc_protease"/>
</dbReference>